<dbReference type="EMBL" id="JAHVAH010000001">
    <property type="protein sequence ID" value="MBW0143771.1"/>
    <property type="molecule type" value="Genomic_DNA"/>
</dbReference>
<dbReference type="CDD" id="cd00317">
    <property type="entry name" value="cyclophilin"/>
    <property type="match status" value="1"/>
</dbReference>
<feature type="domain" description="PPIase cyclophilin-type" evidence="5">
    <location>
        <begin position="60"/>
        <end position="209"/>
    </location>
</feature>
<keyword evidence="4" id="KW-0732">Signal</keyword>
<comment type="caution">
    <text evidence="6">The sequence shown here is derived from an EMBL/GenBank/DDBJ whole genome shotgun (WGS) entry which is preliminary data.</text>
</comment>
<dbReference type="RefSeq" id="WP_218631836.1">
    <property type="nucleotide sequence ID" value="NZ_JAHVAH010000001.1"/>
</dbReference>
<dbReference type="Pfam" id="PF00160">
    <property type="entry name" value="Pro_isomerase"/>
    <property type="match status" value="1"/>
</dbReference>
<evidence type="ECO:0000313" key="6">
    <source>
        <dbReference type="EMBL" id="MBW0143771.1"/>
    </source>
</evidence>
<dbReference type="InterPro" id="IPR002130">
    <property type="entry name" value="Cyclophilin-type_PPIase_dom"/>
</dbReference>
<evidence type="ECO:0000256" key="3">
    <source>
        <dbReference type="ARBA" id="ARBA00023235"/>
    </source>
</evidence>
<evidence type="ECO:0000256" key="2">
    <source>
        <dbReference type="ARBA" id="ARBA00023110"/>
    </source>
</evidence>
<name>A0ABS6V2Q1_9SPHN</name>
<dbReference type="PANTHER" id="PTHR45625">
    <property type="entry name" value="PEPTIDYL-PROLYL CIS-TRANS ISOMERASE-RELATED"/>
    <property type="match status" value="1"/>
</dbReference>
<proteinExistence type="predicted"/>
<evidence type="ECO:0000259" key="5">
    <source>
        <dbReference type="PROSITE" id="PS50072"/>
    </source>
</evidence>
<dbReference type="InterPro" id="IPR044666">
    <property type="entry name" value="Cyclophilin_A-like"/>
</dbReference>
<keyword evidence="2" id="KW-0697">Rotamase</keyword>
<dbReference type="GO" id="GO:0016853">
    <property type="term" value="F:isomerase activity"/>
    <property type="evidence" value="ECO:0007669"/>
    <property type="project" value="UniProtKB-KW"/>
</dbReference>
<dbReference type="PROSITE" id="PS50072">
    <property type="entry name" value="CSA_PPIASE_2"/>
    <property type="match status" value="1"/>
</dbReference>
<protein>
    <recommendedName>
        <fullName evidence="1">peptidylprolyl isomerase</fullName>
        <ecNumber evidence="1">5.2.1.8</ecNumber>
    </recommendedName>
</protein>
<feature type="chain" id="PRO_5046386631" description="peptidylprolyl isomerase" evidence="4">
    <location>
        <begin position="23"/>
        <end position="212"/>
    </location>
</feature>
<evidence type="ECO:0000256" key="4">
    <source>
        <dbReference type="SAM" id="SignalP"/>
    </source>
</evidence>
<dbReference type="PANTHER" id="PTHR45625:SF4">
    <property type="entry name" value="PEPTIDYLPROLYL ISOMERASE DOMAIN AND WD REPEAT-CONTAINING PROTEIN 1"/>
    <property type="match status" value="1"/>
</dbReference>
<sequence length="212" mass="22212">MTNRLALAAIAAASLFAAPASAQEARPAGSPPPSAFMEEAAPEAASVEQLVRVRLSTEKGDIVLALDEGRAPITVANFLAYLDKGWLDGQPFYRAMPFGEGGLIQGGVRDGSKLLPPIEHEASADTGLKHERGTISMANAGPGTARNDFFIMLSPVESFDASFAPFGQVIEGMDVVEAIFNAPVDPEAGEGAMKGQMIADPIEIVSATRIEE</sequence>
<organism evidence="6 7">
    <name type="scientific">Sphingomicrobium clamense</name>
    <dbReference type="NCBI Taxonomy" id="2851013"/>
    <lineage>
        <taxon>Bacteria</taxon>
        <taxon>Pseudomonadati</taxon>
        <taxon>Pseudomonadota</taxon>
        <taxon>Alphaproteobacteria</taxon>
        <taxon>Sphingomonadales</taxon>
        <taxon>Sphingomonadaceae</taxon>
        <taxon>Sphingomicrobium</taxon>
    </lineage>
</organism>
<evidence type="ECO:0000313" key="7">
    <source>
        <dbReference type="Proteomes" id="UP000698028"/>
    </source>
</evidence>
<feature type="signal peptide" evidence="4">
    <location>
        <begin position="1"/>
        <end position="22"/>
    </location>
</feature>
<reference evidence="6 7" key="1">
    <citation type="submission" date="2021-07" db="EMBL/GenBank/DDBJ databases">
        <title>The draft genome sequence of Sphingomicrobium sp. B8.</title>
        <authorList>
            <person name="Mu L."/>
        </authorList>
    </citation>
    <scope>NUCLEOTIDE SEQUENCE [LARGE SCALE GENOMIC DNA]</scope>
    <source>
        <strain evidence="6 7">B8</strain>
    </source>
</reference>
<dbReference type="Proteomes" id="UP000698028">
    <property type="component" value="Unassembled WGS sequence"/>
</dbReference>
<keyword evidence="7" id="KW-1185">Reference proteome</keyword>
<keyword evidence="3 6" id="KW-0413">Isomerase</keyword>
<gene>
    <name evidence="6" type="ORF">KTQ36_00470</name>
</gene>
<evidence type="ECO:0000256" key="1">
    <source>
        <dbReference type="ARBA" id="ARBA00013194"/>
    </source>
</evidence>
<dbReference type="EC" id="5.2.1.8" evidence="1"/>
<accession>A0ABS6V2Q1</accession>